<sequence length="314" mass="33581">MALQGSTADALFVDSVQNVHVEVHPVVIFGILDHYNRRPEQGPGQAPGRVIGTLLGTVVGNVVQIHNAFGVPHAENGNEVALGQDYHRTMYAQFTRINDKERIVGWYATTLEEGRALNSNSIIIHGFYAGNSDAAGARLVHLVVDAAVASGRVAIKAYVSTAVHISGAPVANIFHQVKVQVVSTAPERVCLDRMVRGQGREKAWSESDTFAKVLPGGGAVAAREDLEASVAALLKMLEEVIDFVDRVVAGKAEADSAIGCELADTLSAVPRVRPELFDSIFNGNLQDLLMVSYLASLTKANLAISEKLSGVRHK</sequence>
<dbReference type="SMART" id="SM00232">
    <property type="entry name" value="JAB_MPN"/>
    <property type="match status" value="1"/>
</dbReference>
<evidence type="ECO:0000256" key="1">
    <source>
        <dbReference type="ARBA" id="ARBA00022490"/>
    </source>
</evidence>
<dbReference type="InterPro" id="IPR024969">
    <property type="entry name" value="EIF3F/CSN6-like_C"/>
</dbReference>
<name>A0A4D9D579_9STRA</name>
<comment type="caution">
    <text evidence="6">The sequence shown here is derived from an EMBL/GenBank/DDBJ whole genome shotgun (WGS) entry which is preliminary data.</text>
</comment>
<dbReference type="PANTHER" id="PTHR10540">
    <property type="entry name" value="EUKARYOTIC TRANSLATION INITIATION FACTOR 3 SUBUNIT F-RELATED"/>
    <property type="match status" value="1"/>
</dbReference>
<dbReference type="Pfam" id="PF13012">
    <property type="entry name" value="MitMem_reg"/>
    <property type="match status" value="1"/>
</dbReference>
<evidence type="ECO:0000313" key="7">
    <source>
        <dbReference type="Proteomes" id="UP000355283"/>
    </source>
</evidence>
<organism evidence="6 7">
    <name type="scientific">Nannochloropsis salina CCMP1776</name>
    <dbReference type="NCBI Taxonomy" id="1027361"/>
    <lineage>
        <taxon>Eukaryota</taxon>
        <taxon>Sar</taxon>
        <taxon>Stramenopiles</taxon>
        <taxon>Ochrophyta</taxon>
        <taxon>Eustigmatophyceae</taxon>
        <taxon>Eustigmatales</taxon>
        <taxon>Monodopsidaceae</taxon>
        <taxon>Microchloropsis</taxon>
        <taxon>Microchloropsis salina</taxon>
    </lineage>
</organism>
<keyword evidence="1 4" id="KW-0963">Cytoplasm</keyword>
<dbReference type="GO" id="GO:0016282">
    <property type="term" value="C:eukaryotic 43S preinitiation complex"/>
    <property type="evidence" value="ECO:0007669"/>
    <property type="project" value="UniProtKB-UniRule"/>
</dbReference>
<dbReference type="Gene3D" id="3.40.140.10">
    <property type="entry name" value="Cytidine Deaminase, domain 2"/>
    <property type="match status" value="1"/>
</dbReference>
<dbReference type="GO" id="GO:0003743">
    <property type="term" value="F:translation initiation factor activity"/>
    <property type="evidence" value="ECO:0007669"/>
    <property type="project" value="UniProtKB-UniRule"/>
</dbReference>
<evidence type="ECO:0000256" key="2">
    <source>
        <dbReference type="ARBA" id="ARBA00022540"/>
    </source>
</evidence>
<dbReference type="GO" id="GO:0071541">
    <property type="term" value="C:eukaryotic translation initiation factor 3 complex, eIF3m"/>
    <property type="evidence" value="ECO:0007669"/>
    <property type="project" value="TreeGrafter"/>
</dbReference>
<dbReference type="EMBL" id="SDOX01000007">
    <property type="protein sequence ID" value="TFJ86881.1"/>
    <property type="molecule type" value="Genomic_DNA"/>
</dbReference>
<dbReference type="InterPro" id="IPR027531">
    <property type="entry name" value="eIF3f"/>
</dbReference>
<dbReference type="InterPro" id="IPR037518">
    <property type="entry name" value="MPN"/>
</dbReference>
<evidence type="ECO:0000259" key="5">
    <source>
        <dbReference type="PROSITE" id="PS50249"/>
    </source>
</evidence>
<keyword evidence="3 4" id="KW-0648">Protein biosynthesis</keyword>
<dbReference type="HAMAP" id="MF_03005">
    <property type="entry name" value="eIF3f"/>
    <property type="match status" value="1"/>
</dbReference>
<proteinExistence type="inferred from homology"/>
<dbReference type="Proteomes" id="UP000355283">
    <property type="component" value="Unassembled WGS sequence"/>
</dbReference>
<dbReference type="CDD" id="cd08064">
    <property type="entry name" value="MPN_eIF3f"/>
    <property type="match status" value="1"/>
</dbReference>
<feature type="domain" description="MPN" evidence="5">
    <location>
        <begin position="21"/>
        <end position="164"/>
    </location>
</feature>
<evidence type="ECO:0000256" key="3">
    <source>
        <dbReference type="ARBA" id="ARBA00022917"/>
    </source>
</evidence>
<dbReference type="OrthoDB" id="25498at2759"/>
<dbReference type="GO" id="GO:0031369">
    <property type="term" value="F:translation initiation factor binding"/>
    <property type="evidence" value="ECO:0007669"/>
    <property type="project" value="InterPro"/>
</dbReference>
<reference evidence="6 7" key="1">
    <citation type="submission" date="2019-01" db="EMBL/GenBank/DDBJ databases">
        <title>Nuclear Genome Assembly of the Microalgal Biofuel strain Nannochloropsis salina CCMP1776.</title>
        <authorList>
            <person name="Hovde B."/>
        </authorList>
    </citation>
    <scope>NUCLEOTIDE SEQUENCE [LARGE SCALE GENOMIC DNA]</scope>
    <source>
        <strain evidence="6 7">CCMP1776</strain>
    </source>
</reference>
<comment type="subunit">
    <text evidence="4">Component of the eukaryotic translation initiation factor 3 (eIF-3) complex.</text>
</comment>
<comment type="subcellular location">
    <subcellularLocation>
        <location evidence="4">Cytoplasm</location>
    </subcellularLocation>
</comment>
<dbReference type="PROSITE" id="PS50249">
    <property type="entry name" value="MPN"/>
    <property type="match status" value="1"/>
</dbReference>
<comment type="similarity">
    <text evidence="4">Belongs to the eIF-3 subunit F family.</text>
</comment>
<keyword evidence="7" id="KW-1185">Reference proteome</keyword>
<dbReference type="GO" id="GO:0001732">
    <property type="term" value="P:formation of cytoplasmic translation initiation complex"/>
    <property type="evidence" value="ECO:0007669"/>
    <property type="project" value="UniProtKB-UniRule"/>
</dbReference>
<dbReference type="InterPro" id="IPR000555">
    <property type="entry name" value="JAMM/MPN+_dom"/>
</dbReference>
<dbReference type="GO" id="GO:0033290">
    <property type="term" value="C:eukaryotic 48S preinitiation complex"/>
    <property type="evidence" value="ECO:0007669"/>
    <property type="project" value="UniProtKB-UniRule"/>
</dbReference>
<evidence type="ECO:0000256" key="4">
    <source>
        <dbReference type="HAMAP-Rule" id="MF_03005"/>
    </source>
</evidence>
<protein>
    <recommendedName>
        <fullName evidence="4">Eukaryotic translation initiation factor 3 subunit F</fullName>
        <shortName evidence="4">eIF3f</shortName>
    </recommendedName>
    <alternativeName>
        <fullName evidence="4">Eukaryotic translation initiation factor 3 subunit 5</fullName>
    </alternativeName>
</protein>
<dbReference type="PANTHER" id="PTHR10540:SF6">
    <property type="entry name" value="EUKARYOTIC TRANSLATION INITIATION FACTOR 3 SUBUNIT F"/>
    <property type="match status" value="1"/>
</dbReference>
<accession>A0A4D9D579</accession>
<dbReference type="GO" id="GO:0008237">
    <property type="term" value="F:metallopeptidase activity"/>
    <property type="evidence" value="ECO:0007669"/>
    <property type="project" value="InterPro"/>
</dbReference>
<evidence type="ECO:0000313" key="6">
    <source>
        <dbReference type="EMBL" id="TFJ86881.1"/>
    </source>
</evidence>
<dbReference type="AlphaFoldDB" id="A0A4D9D579"/>
<keyword evidence="2 4" id="KW-0396">Initiation factor</keyword>
<dbReference type="Pfam" id="PF01398">
    <property type="entry name" value="JAB"/>
    <property type="match status" value="1"/>
</dbReference>
<gene>
    <name evidence="6" type="ORF">NSK_001969</name>
</gene>
<comment type="function">
    <text evidence="4">Component of the eukaryotic translation initiation factor 3 (eIF-3) complex, which is involved in protein synthesis of a specialized repertoire of mRNAs and, together with other initiation factors, stimulates binding of mRNA and methionyl-tRNAi to the 40S ribosome. The eIF-3 complex specifically targets and initiates translation of a subset of mRNAs involved in cell proliferation.</text>
</comment>